<evidence type="ECO:0000256" key="2">
    <source>
        <dbReference type="ARBA" id="ARBA00010790"/>
    </source>
</evidence>
<evidence type="ECO:0000259" key="6">
    <source>
        <dbReference type="Pfam" id="PF00732"/>
    </source>
</evidence>
<dbReference type="PANTHER" id="PTHR42784">
    <property type="entry name" value="PYRANOSE 2-OXIDASE"/>
    <property type="match status" value="1"/>
</dbReference>
<dbReference type="GO" id="GO:0016614">
    <property type="term" value="F:oxidoreductase activity, acting on CH-OH group of donors"/>
    <property type="evidence" value="ECO:0007669"/>
    <property type="project" value="InterPro"/>
</dbReference>
<reference evidence="8 9" key="1">
    <citation type="submission" date="2013-12" db="EMBL/GenBank/DDBJ databases">
        <authorList>
            <person name="Stott M."/>
        </authorList>
    </citation>
    <scope>NUCLEOTIDE SEQUENCE [LARGE SCALE GENOMIC DNA]</scope>
    <source>
        <strain evidence="8 9">K22</strain>
    </source>
</reference>
<evidence type="ECO:0000256" key="4">
    <source>
        <dbReference type="ARBA" id="ARBA00022827"/>
    </source>
</evidence>
<evidence type="ECO:0000259" key="7">
    <source>
        <dbReference type="Pfam" id="PF05199"/>
    </source>
</evidence>
<evidence type="ECO:0000256" key="3">
    <source>
        <dbReference type="ARBA" id="ARBA00022630"/>
    </source>
</evidence>
<dbReference type="SUPFAM" id="SSF51905">
    <property type="entry name" value="FAD/NAD(P)-binding domain"/>
    <property type="match status" value="1"/>
</dbReference>
<organism evidence="8 9">
    <name type="scientific">Pyrinomonas methylaliphatogenes</name>
    <dbReference type="NCBI Taxonomy" id="454194"/>
    <lineage>
        <taxon>Bacteria</taxon>
        <taxon>Pseudomonadati</taxon>
        <taxon>Acidobacteriota</taxon>
        <taxon>Blastocatellia</taxon>
        <taxon>Blastocatellales</taxon>
        <taxon>Pyrinomonadaceae</taxon>
        <taxon>Pyrinomonas</taxon>
    </lineage>
</organism>
<feature type="domain" description="Glucose-methanol-choline oxidoreductase C-terminal" evidence="7">
    <location>
        <begin position="435"/>
        <end position="555"/>
    </location>
</feature>
<dbReference type="Gene3D" id="3.50.50.60">
    <property type="entry name" value="FAD/NAD(P)-binding domain"/>
    <property type="match status" value="2"/>
</dbReference>
<dbReference type="Pfam" id="PF05199">
    <property type="entry name" value="GMC_oxred_C"/>
    <property type="match status" value="1"/>
</dbReference>
<keyword evidence="5" id="KW-0560">Oxidoreductase</keyword>
<dbReference type="InterPro" id="IPR051473">
    <property type="entry name" value="P2Ox-like"/>
</dbReference>
<dbReference type="InterPro" id="IPR000172">
    <property type="entry name" value="GMC_OxRdtase_N"/>
</dbReference>
<dbReference type="STRING" id="454194.PYK22_00602"/>
<accession>A0A0B6WTS2</accession>
<feature type="domain" description="Glucose-methanol-choline oxidoreductase N-terminal" evidence="6">
    <location>
        <begin position="230"/>
        <end position="344"/>
    </location>
</feature>
<proteinExistence type="inferred from homology"/>
<protein>
    <submittedName>
        <fullName evidence="8">Choline dehydrogenase-like flavoprotein</fullName>
    </submittedName>
</protein>
<dbReference type="AlphaFoldDB" id="A0A0B6WTS2"/>
<comment type="cofactor">
    <cofactor evidence="1">
        <name>FAD</name>
        <dbReference type="ChEBI" id="CHEBI:57692"/>
    </cofactor>
</comment>
<dbReference type="InterPro" id="IPR007867">
    <property type="entry name" value="GMC_OxRtase_C"/>
</dbReference>
<sequence>MGVRVYDAIVVGSGATGGWAAKQLAEKGLDVLVLEAGPQIDPKRDYKQHYFPYHLPFRGFGNREELERKQPIQSRCYACNEYGSHFFVNDLEHPYTTPPDRPFLYIRGRQVGGRTLMWGRQSYRMSDYDFKAASRDGWGEDWPIEYKDLAPYYDLVERFIGVSGMRENLPQLPDGIFLPPMAMTCGELKLKRGVEAYARRIGNPFLRVTIGRTAVLTRKPLDDALGTRKPCHYCGRCESGCHTGSYFSSLHSTLPAALRTGRATLVTDAVVSHIVLDRNTGRAKGVYYVDAVTRAHREVFGRMIFLCAGALESTRILLNSRSLDGAEGICNSSGVLGHYLMDHLMGGGARGIFPDLPAKPLLQDGRPNGIYIPRFVNLERRDRPFLRGYGYQGGSGQSLWQHAKTLPGFGADFKRRVREEHPWGISLGGFGEVLPYYENHVRLNKDVVDAFGIPVLHIDVEYKDNEKKMVVDMGETAAELLEAAGAKEITISRGPMSIPGQGIHECGTARMGNDPRKSVLNKFNQAHDIPNIFVTDGACYVSIGTQNPTLTYMAITARACDYAVEELRAGRL</sequence>
<dbReference type="EMBL" id="CBXV010000002">
    <property type="protein sequence ID" value="CDM64608.1"/>
    <property type="molecule type" value="Genomic_DNA"/>
</dbReference>
<reference evidence="8 9" key="2">
    <citation type="submission" date="2015-01" db="EMBL/GenBank/DDBJ databases">
        <title>Complete genome sequence of Pyrinomonas methylaliphatogenes type strain K22T.</title>
        <authorList>
            <person name="Lee K.C.Y."/>
            <person name="Power J.F."/>
            <person name="Dunfield P.F."/>
            <person name="Morgan X.C."/>
            <person name="Huttenhower C."/>
            <person name="Stott M.B."/>
        </authorList>
    </citation>
    <scope>NUCLEOTIDE SEQUENCE [LARGE SCALE GENOMIC DNA]</scope>
    <source>
        <strain evidence="8 9">K22</strain>
    </source>
</reference>
<keyword evidence="3" id="KW-0285">Flavoprotein</keyword>
<gene>
    <name evidence="8" type="ORF">PYK22_00602</name>
</gene>
<evidence type="ECO:0000256" key="5">
    <source>
        <dbReference type="ARBA" id="ARBA00023002"/>
    </source>
</evidence>
<keyword evidence="4" id="KW-0274">FAD</keyword>
<comment type="similarity">
    <text evidence="2">Belongs to the GMC oxidoreductase family.</text>
</comment>
<dbReference type="PANTHER" id="PTHR42784:SF1">
    <property type="entry name" value="PYRANOSE 2-OXIDASE"/>
    <property type="match status" value="1"/>
</dbReference>
<dbReference type="SUPFAM" id="SSF54373">
    <property type="entry name" value="FAD-linked reductases, C-terminal domain"/>
    <property type="match status" value="1"/>
</dbReference>
<dbReference type="Proteomes" id="UP000031518">
    <property type="component" value="Unassembled WGS sequence"/>
</dbReference>
<dbReference type="InterPro" id="IPR036188">
    <property type="entry name" value="FAD/NAD-bd_sf"/>
</dbReference>
<dbReference type="GO" id="GO:0050660">
    <property type="term" value="F:flavin adenine dinucleotide binding"/>
    <property type="evidence" value="ECO:0007669"/>
    <property type="project" value="InterPro"/>
</dbReference>
<dbReference type="Pfam" id="PF00732">
    <property type="entry name" value="GMC_oxred_N"/>
    <property type="match status" value="1"/>
</dbReference>
<dbReference type="Pfam" id="PF13450">
    <property type="entry name" value="NAD_binding_8"/>
    <property type="match status" value="1"/>
</dbReference>
<evidence type="ECO:0000313" key="8">
    <source>
        <dbReference type="EMBL" id="CDM64608.1"/>
    </source>
</evidence>
<evidence type="ECO:0000313" key="9">
    <source>
        <dbReference type="Proteomes" id="UP000031518"/>
    </source>
</evidence>
<keyword evidence="9" id="KW-1185">Reference proteome</keyword>
<dbReference type="RefSeq" id="WP_041974154.1">
    <property type="nucleotide sequence ID" value="NZ_CBXV010000002.1"/>
</dbReference>
<evidence type="ECO:0000256" key="1">
    <source>
        <dbReference type="ARBA" id="ARBA00001974"/>
    </source>
</evidence>
<name>A0A0B6WTS2_9BACT</name>
<dbReference type="OrthoDB" id="9787779at2"/>